<dbReference type="PANTHER" id="PTHR48021:SF46">
    <property type="entry name" value="MAJOR FACILITATOR SUPERFAMILY (MFS) PROFILE DOMAIN-CONTAINING PROTEIN"/>
    <property type="match status" value="1"/>
</dbReference>
<dbReference type="InterPro" id="IPR020846">
    <property type="entry name" value="MFS_dom"/>
</dbReference>
<feature type="transmembrane region" description="Helical" evidence="8">
    <location>
        <begin position="144"/>
        <end position="163"/>
    </location>
</feature>
<feature type="transmembrane region" description="Helical" evidence="8">
    <location>
        <begin position="293"/>
        <end position="313"/>
    </location>
</feature>
<evidence type="ECO:0000256" key="7">
    <source>
        <dbReference type="ARBA" id="ARBA00024348"/>
    </source>
</evidence>
<feature type="domain" description="Major facilitator superfamily (MFS) profile" evidence="9">
    <location>
        <begin position="18"/>
        <end position="446"/>
    </location>
</feature>
<feature type="transmembrane region" description="Helical" evidence="8">
    <location>
        <begin position="391"/>
        <end position="410"/>
    </location>
</feature>
<keyword evidence="2" id="KW-1003">Cell membrane</keyword>
<protein>
    <recommendedName>
        <fullName evidence="9">Major facilitator superfamily (MFS) profile domain-containing protein</fullName>
    </recommendedName>
</protein>
<keyword evidence="3 8" id="KW-0812">Transmembrane</keyword>
<evidence type="ECO:0000313" key="11">
    <source>
        <dbReference type="Proteomes" id="UP001153737"/>
    </source>
</evidence>
<dbReference type="PROSITE" id="PS00217">
    <property type="entry name" value="SUGAR_TRANSPORT_2"/>
    <property type="match status" value="1"/>
</dbReference>
<organism evidence="10 11">
    <name type="scientific">Phaedon cochleariae</name>
    <name type="common">Mustard beetle</name>
    <dbReference type="NCBI Taxonomy" id="80249"/>
    <lineage>
        <taxon>Eukaryota</taxon>
        <taxon>Metazoa</taxon>
        <taxon>Ecdysozoa</taxon>
        <taxon>Arthropoda</taxon>
        <taxon>Hexapoda</taxon>
        <taxon>Insecta</taxon>
        <taxon>Pterygota</taxon>
        <taxon>Neoptera</taxon>
        <taxon>Endopterygota</taxon>
        <taxon>Coleoptera</taxon>
        <taxon>Polyphaga</taxon>
        <taxon>Cucujiformia</taxon>
        <taxon>Chrysomeloidea</taxon>
        <taxon>Chrysomelidae</taxon>
        <taxon>Chrysomelinae</taxon>
        <taxon>Chrysomelini</taxon>
        <taxon>Phaedon</taxon>
    </lineage>
</organism>
<evidence type="ECO:0000256" key="5">
    <source>
        <dbReference type="ARBA" id="ARBA00023136"/>
    </source>
</evidence>
<dbReference type="InterPro" id="IPR005829">
    <property type="entry name" value="Sugar_transporter_CS"/>
</dbReference>
<dbReference type="PANTHER" id="PTHR48021">
    <property type="match status" value="1"/>
</dbReference>
<dbReference type="Proteomes" id="UP001153737">
    <property type="component" value="Chromosome 3"/>
</dbReference>
<dbReference type="SUPFAM" id="SSF103473">
    <property type="entry name" value="MFS general substrate transporter"/>
    <property type="match status" value="1"/>
</dbReference>
<evidence type="ECO:0000256" key="6">
    <source>
        <dbReference type="ARBA" id="ARBA00023180"/>
    </source>
</evidence>
<feature type="transmembrane region" description="Helical" evidence="8">
    <location>
        <begin position="12"/>
        <end position="35"/>
    </location>
</feature>
<feature type="transmembrane region" description="Helical" evidence="8">
    <location>
        <begin position="422"/>
        <end position="442"/>
    </location>
</feature>
<sequence length="462" mass="50641">MLKTGIFYNKGNLFQYIATIAGAFSIMSSGINLGWTSPYLPILTSNTSTIPTTSDEGSWCAIAPLLGSPVGALISAFLADRIGRKFTTLLLAPIVFLCFVLLAFASSIWEISALRFIIGATEGASYTALPMYIGEISDPEIRGFLTATIAIFAITGTLFINVIGSLTDIFTSSIICSAIPVIHFIVFAAMPESPYYYIKKKNNEDARVSLEILRGTTDIANEMLSLQKAVTRQERSERTGFLDLVTVPSIRRACFIFLILCLTNKFSGKNPCLFYTETIFKESGSKINPTLSVIIYCSMELIAVTATTLFIVDRFGKRKLMITSAAGCGISVFLLALHFYLKDYHLGIVEDLDWLPITALVSYNILFSIGLAFGPVSVLSELFPTSVKAKALGVADTFSVLMGAVVSKLFQIAMDEFETMSIPFFFFAFCCGLGLIFIVKYVPETKGKTLEEIQHFLIGDEK</sequence>
<dbReference type="InterPro" id="IPR005828">
    <property type="entry name" value="MFS_sugar_transport-like"/>
</dbReference>
<dbReference type="EMBL" id="OU896709">
    <property type="protein sequence ID" value="CAH1160091.1"/>
    <property type="molecule type" value="Genomic_DNA"/>
</dbReference>
<keyword evidence="11" id="KW-1185">Reference proteome</keyword>
<evidence type="ECO:0000313" key="10">
    <source>
        <dbReference type="EMBL" id="CAH1160091.1"/>
    </source>
</evidence>
<dbReference type="OrthoDB" id="6133115at2759"/>
<feature type="transmembrane region" description="Helical" evidence="8">
    <location>
        <begin position="169"/>
        <end position="190"/>
    </location>
</feature>
<keyword evidence="4 8" id="KW-1133">Transmembrane helix</keyword>
<feature type="transmembrane region" description="Helical" evidence="8">
    <location>
        <begin position="61"/>
        <end position="79"/>
    </location>
</feature>
<dbReference type="InterPro" id="IPR036259">
    <property type="entry name" value="MFS_trans_sf"/>
</dbReference>
<gene>
    <name evidence="10" type="ORF">PHAECO_LOCUS7003</name>
</gene>
<feature type="transmembrane region" description="Helical" evidence="8">
    <location>
        <begin position="86"/>
        <end position="105"/>
    </location>
</feature>
<dbReference type="GO" id="GO:0022857">
    <property type="term" value="F:transmembrane transporter activity"/>
    <property type="evidence" value="ECO:0007669"/>
    <property type="project" value="InterPro"/>
</dbReference>
<dbReference type="Gene3D" id="1.20.1250.20">
    <property type="entry name" value="MFS general substrate transporter like domains"/>
    <property type="match status" value="1"/>
</dbReference>
<feature type="transmembrane region" description="Helical" evidence="8">
    <location>
        <begin position="320"/>
        <end position="341"/>
    </location>
</feature>
<proteinExistence type="inferred from homology"/>
<evidence type="ECO:0000256" key="1">
    <source>
        <dbReference type="ARBA" id="ARBA00004651"/>
    </source>
</evidence>
<dbReference type="Pfam" id="PF00083">
    <property type="entry name" value="Sugar_tr"/>
    <property type="match status" value="1"/>
</dbReference>
<evidence type="ECO:0000256" key="8">
    <source>
        <dbReference type="SAM" id="Phobius"/>
    </source>
</evidence>
<reference evidence="10" key="1">
    <citation type="submission" date="2022-01" db="EMBL/GenBank/DDBJ databases">
        <authorList>
            <person name="King R."/>
        </authorList>
    </citation>
    <scope>NUCLEOTIDE SEQUENCE</scope>
</reference>
<comment type="similarity">
    <text evidence="7">Belongs to the major facilitator superfamily. Sugar transporter (TC 2.A.1.1) family. Trehalose transporter subfamily.</text>
</comment>
<dbReference type="AlphaFoldDB" id="A0A9P0DTU6"/>
<comment type="subcellular location">
    <subcellularLocation>
        <location evidence="1">Cell membrane</location>
        <topology evidence="1">Multi-pass membrane protein</topology>
    </subcellularLocation>
</comment>
<evidence type="ECO:0000256" key="4">
    <source>
        <dbReference type="ARBA" id="ARBA00022989"/>
    </source>
</evidence>
<evidence type="ECO:0000259" key="9">
    <source>
        <dbReference type="PROSITE" id="PS50850"/>
    </source>
</evidence>
<evidence type="ECO:0000256" key="3">
    <source>
        <dbReference type="ARBA" id="ARBA00022692"/>
    </source>
</evidence>
<dbReference type="GO" id="GO:0005886">
    <property type="term" value="C:plasma membrane"/>
    <property type="evidence" value="ECO:0007669"/>
    <property type="project" value="UniProtKB-SubCell"/>
</dbReference>
<keyword evidence="5 8" id="KW-0472">Membrane</keyword>
<dbReference type="PROSITE" id="PS50850">
    <property type="entry name" value="MFS"/>
    <property type="match status" value="1"/>
</dbReference>
<reference evidence="10" key="2">
    <citation type="submission" date="2022-10" db="EMBL/GenBank/DDBJ databases">
        <authorList>
            <consortium name="ENA_rothamsted_submissions"/>
            <consortium name="culmorum"/>
            <person name="King R."/>
        </authorList>
    </citation>
    <scope>NUCLEOTIDE SEQUENCE</scope>
</reference>
<feature type="transmembrane region" description="Helical" evidence="8">
    <location>
        <begin position="361"/>
        <end position="379"/>
    </location>
</feature>
<accession>A0A9P0DTU6</accession>
<evidence type="ECO:0000256" key="2">
    <source>
        <dbReference type="ARBA" id="ARBA00022475"/>
    </source>
</evidence>
<dbReference type="PROSITE" id="PS00216">
    <property type="entry name" value="SUGAR_TRANSPORT_1"/>
    <property type="match status" value="1"/>
</dbReference>
<dbReference type="InterPro" id="IPR050549">
    <property type="entry name" value="MFS_Trehalose_Transporter"/>
</dbReference>
<keyword evidence="6" id="KW-0325">Glycoprotein</keyword>
<name>A0A9P0DTU6_PHACE</name>
<dbReference type="FunFam" id="1.20.1250.20:FF:000055">
    <property type="entry name" value="Facilitated trehalose transporter Tret1-2 homolog"/>
    <property type="match status" value="1"/>
</dbReference>